<evidence type="ECO:0000313" key="8">
    <source>
        <dbReference type="EMBL" id="GCB19921.1"/>
    </source>
</evidence>
<comment type="similarity">
    <text evidence="1">Belongs to the oxygen-dependent FAD-linked oxidoreductase family.</text>
</comment>
<dbReference type="Gene3D" id="3.40.462.20">
    <property type="match status" value="1"/>
</dbReference>
<gene>
    <name evidence="8" type="ORF">AAWM_02806</name>
</gene>
<keyword evidence="3 6" id="KW-0732">Signal</keyword>
<proteinExistence type="inferred from homology"/>
<sequence length="513" mass="55480">MFRTTLLCSLGLTTLSSAATHNITSIFSSSLSPGAQIFLPSDTNYTEDVTQRWTTYDAPTYIGAIKPATVKDIQNIVTLAASNKIPFLATAGGHGATITYVNCTNGIEIDISNFNTVSIDASNNTMTVGGAVRFEDIIPPLYEAGKELRMLPPPPPPSIQNVYNPYANSNYPATGTAPCVGLVGATIGGGIGNLQGLHGLILDSLLSVELVTPSGDVLIVSTSENADLFWAIRGAGANFGIITSATYKIYNATNNGLAMSANYLFPASENRSVWEIFQSFDETLPPELSLTAYSGFNQTTQEMELIVNAIYYGPKEEGVSYLTNFTALNATETNLMMVAWPNVTSSMAFGADGDACTTGSYLNTWGLGLAETNIDTYTTFFNELQAFSQAHPDYSGIFVVDRYSSAAAAAVPANSTSYGYGYRNINSHLLFENSYPSDNSTLDNAVNSFMRSIRSQFQRTSGFSEMEIYLNYAHGDEGADVWYSPQHLPKLSQLKSKWDPDELFSFNYPVPLP</sequence>
<dbReference type="InterPro" id="IPR006094">
    <property type="entry name" value="Oxid_FAD_bind_N"/>
</dbReference>
<evidence type="ECO:0000313" key="9">
    <source>
        <dbReference type="Proteomes" id="UP000286921"/>
    </source>
</evidence>
<evidence type="ECO:0000259" key="7">
    <source>
        <dbReference type="PROSITE" id="PS51387"/>
    </source>
</evidence>
<dbReference type="AlphaFoldDB" id="A0A401KL03"/>
<feature type="chain" id="PRO_5019494715" evidence="6">
    <location>
        <begin position="19"/>
        <end position="513"/>
    </location>
</feature>
<protein>
    <submittedName>
        <fullName evidence="8">6-hydroxy-D-nicotine oxidase</fullName>
    </submittedName>
</protein>
<organism evidence="8 9">
    <name type="scientific">Aspergillus awamori</name>
    <name type="common">Black koji mold</name>
    <dbReference type="NCBI Taxonomy" id="105351"/>
    <lineage>
        <taxon>Eukaryota</taxon>
        <taxon>Fungi</taxon>
        <taxon>Dikarya</taxon>
        <taxon>Ascomycota</taxon>
        <taxon>Pezizomycotina</taxon>
        <taxon>Eurotiomycetes</taxon>
        <taxon>Eurotiomycetidae</taxon>
        <taxon>Eurotiales</taxon>
        <taxon>Aspergillaceae</taxon>
        <taxon>Aspergillus</taxon>
    </lineage>
</organism>
<dbReference type="Pfam" id="PF01565">
    <property type="entry name" value="FAD_binding_4"/>
    <property type="match status" value="1"/>
</dbReference>
<dbReference type="InterPro" id="IPR050416">
    <property type="entry name" value="FAD-linked_Oxidoreductase"/>
</dbReference>
<dbReference type="EMBL" id="BDHI01000002">
    <property type="protein sequence ID" value="GCB19921.1"/>
    <property type="molecule type" value="Genomic_DNA"/>
</dbReference>
<dbReference type="Gene3D" id="3.30.465.10">
    <property type="match status" value="1"/>
</dbReference>
<dbReference type="GO" id="GO:0016491">
    <property type="term" value="F:oxidoreductase activity"/>
    <property type="evidence" value="ECO:0007669"/>
    <property type="project" value="UniProtKB-KW"/>
</dbReference>
<evidence type="ECO:0000256" key="3">
    <source>
        <dbReference type="ARBA" id="ARBA00022729"/>
    </source>
</evidence>
<dbReference type="InterPro" id="IPR016169">
    <property type="entry name" value="FAD-bd_PCMH_sub2"/>
</dbReference>
<evidence type="ECO:0000256" key="4">
    <source>
        <dbReference type="ARBA" id="ARBA00022827"/>
    </source>
</evidence>
<dbReference type="GO" id="GO:0071949">
    <property type="term" value="F:FAD binding"/>
    <property type="evidence" value="ECO:0007669"/>
    <property type="project" value="InterPro"/>
</dbReference>
<dbReference type="SUPFAM" id="SSF56176">
    <property type="entry name" value="FAD-binding/transporter-associated domain-like"/>
    <property type="match status" value="1"/>
</dbReference>
<keyword evidence="5" id="KW-0560">Oxidoreductase</keyword>
<feature type="signal peptide" evidence="6">
    <location>
        <begin position="1"/>
        <end position="18"/>
    </location>
</feature>
<dbReference type="Pfam" id="PF08031">
    <property type="entry name" value="BBE"/>
    <property type="match status" value="1"/>
</dbReference>
<name>A0A401KL03_ASPAW</name>
<keyword evidence="2" id="KW-0285">Flavoprotein</keyword>
<evidence type="ECO:0000256" key="2">
    <source>
        <dbReference type="ARBA" id="ARBA00022630"/>
    </source>
</evidence>
<dbReference type="InterPro" id="IPR036318">
    <property type="entry name" value="FAD-bd_PCMH-like_sf"/>
</dbReference>
<comment type="caution">
    <text evidence="8">The sequence shown here is derived from an EMBL/GenBank/DDBJ whole genome shotgun (WGS) entry which is preliminary data.</text>
</comment>
<dbReference type="InterPro" id="IPR016166">
    <property type="entry name" value="FAD-bd_PCMH"/>
</dbReference>
<keyword evidence="9" id="KW-1185">Reference proteome</keyword>
<evidence type="ECO:0000256" key="1">
    <source>
        <dbReference type="ARBA" id="ARBA00005466"/>
    </source>
</evidence>
<dbReference type="PANTHER" id="PTHR42973:SF32">
    <property type="entry name" value="FAD-LINKED OXIDOREDUCTASE AFOF"/>
    <property type="match status" value="1"/>
</dbReference>
<feature type="domain" description="FAD-binding PCMH-type" evidence="7">
    <location>
        <begin position="54"/>
        <end position="252"/>
    </location>
</feature>
<evidence type="ECO:0000256" key="6">
    <source>
        <dbReference type="SAM" id="SignalP"/>
    </source>
</evidence>
<dbReference type="InterPro" id="IPR012951">
    <property type="entry name" value="BBE"/>
</dbReference>
<reference evidence="8 9" key="1">
    <citation type="submission" date="2016-09" db="EMBL/GenBank/DDBJ databases">
        <title>Aspergillus awamori IFM 58123T.</title>
        <authorList>
            <person name="Kusuya Y."/>
            <person name="Shimizu M."/>
            <person name="Takahashi H."/>
            <person name="Yaguchi T."/>
        </authorList>
    </citation>
    <scope>NUCLEOTIDE SEQUENCE [LARGE SCALE GENOMIC DNA]</scope>
    <source>
        <strain evidence="8 9">IFM 58123</strain>
    </source>
</reference>
<dbReference type="STRING" id="105351.A0A401KL03"/>
<dbReference type="PROSITE" id="PS51387">
    <property type="entry name" value="FAD_PCMH"/>
    <property type="match status" value="1"/>
</dbReference>
<keyword evidence="4" id="KW-0274">FAD</keyword>
<evidence type="ECO:0000256" key="5">
    <source>
        <dbReference type="ARBA" id="ARBA00023002"/>
    </source>
</evidence>
<dbReference type="Proteomes" id="UP000286921">
    <property type="component" value="Unassembled WGS sequence"/>
</dbReference>
<dbReference type="PANTHER" id="PTHR42973">
    <property type="entry name" value="BINDING OXIDOREDUCTASE, PUTATIVE (AFU_ORTHOLOGUE AFUA_1G17690)-RELATED"/>
    <property type="match status" value="1"/>
</dbReference>
<accession>A0A401KL03</accession>